<dbReference type="EMBL" id="KZ805699">
    <property type="protein sequence ID" value="PVH92270.1"/>
    <property type="molecule type" value="Genomic_DNA"/>
</dbReference>
<dbReference type="AlphaFoldDB" id="A0A2V1D2K1"/>
<proteinExistence type="predicted"/>
<evidence type="ECO:0000313" key="2">
    <source>
        <dbReference type="EMBL" id="PVH92270.1"/>
    </source>
</evidence>
<protein>
    <submittedName>
        <fullName evidence="2">Uncharacterized protein</fullName>
    </submittedName>
</protein>
<reference evidence="2 3" key="1">
    <citation type="journal article" date="2018" name="Sci. Rep.">
        <title>Comparative genomics provides insights into the lifestyle and reveals functional heterogeneity of dark septate endophytic fungi.</title>
        <authorList>
            <person name="Knapp D.G."/>
            <person name="Nemeth J.B."/>
            <person name="Barry K."/>
            <person name="Hainaut M."/>
            <person name="Henrissat B."/>
            <person name="Johnson J."/>
            <person name="Kuo A."/>
            <person name="Lim J.H.P."/>
            <person name="Lipzen A."/>
            <person name="Nolan M."/>
            <person name="Ohm R.A."/>
            <person name="Tamas L."/>
            <person name="Grigoriev I.V."/>
            <person name="Spatafora J.W."/>
            <person name="Nagy L.G."/>
            <person name="Kovacs G.M."/>
        </authorList>
    </citation>
    <scope>NUCLEOTIDE SEQUENCE [LARGE SCALE GENOMIC DNA]</scope>
    <source>
        <strain evidence="2 3">DSE2036</strain>
    </source>
</reference>
<sequence length="213" mass="23671">MANLVEGRFDGQMPPTIQTLLENSAAAIWEQASTVPNTHGGRMDFFQTTAPREPSSFCTPGMHHLLLFSKTCRAHPTVSYSLFLSEREFLADAPQSLTSDDKESMMTRYETYAKTYLDLARDEMRLRELAAQQVPESKLAFRSMCCELSTEIFNYVDGLPSASLLQTSLSIQYPQYSTTHFFGGHASSPPDLIAPKTPTFPSNVSLHGTPGFD</sequence>
<evidence type="ECO:0000256" key="1">
    <source>
        <dbReference type="SAM" id="MobiDB-lite"/>
    </source>
</evidence>
<evidence type="ECO:0000313" key="3">
    <source>
        <dbReference type="Proteomes" id="UP000244855"/>
    </source>
</evidence>
<dbReference type="Proteomes" id="UP000244855">
    <property type="component" value="Unassembled WGS sequence"/>
</dbReference>
<keyword evidence="3" id="KW-1185">Reference proteome</keyword>
<name>A0A2V1D2K1_9PLEO</name>
<accession>A0A2V1D2K1</accession>
<gene>
    <name evidence="2" type="ORF">DM02DRAFT_677604</name>
</gene>
<feature type="region of interest" description="Disordered" evidence="1">
    <location>
        <begin position="192"/>
        <end position="213"/>
    </location>
</feature>
<organism evidence="2 3">
    <name type="scientific">Periconia macrospinosa</name>
    <dbReference type="NCBI Taxonomy" id="97972"/>
    <lineage>
        <taxon>Eukaryota</taxon>
        <taxon>Fungi</taxon>
        <taxon>Dikarya</taxon>
        <taxon>Ascomycota</taxon>
        <taxon>Pezizomycotina</taxon>
        <taxon>Dothideomycetes</taxon>
        <taxon>Pleosporomycetidae</taxon>
        <taxon>Pleosporales</taxon>
        <taxon>Massarineae</taxon>
        <taxon>Periconiaceae</taxon>
        <taxon>Periconia</taxon>
    </lineage>
</organism>